<name>A0A378RMY0_MYROD</name>
<sequence>MLTMKTETILSLFALGVSITTLIVTYIQNRRSRISQIQTAKLEELLECIYELSKFYKTFKQLESEVERVKTGGYDRQEYFKTYYHEFLQKRMDKIDRLLSRIEVLYKAYTDKYTRNEVEKYFKMMECFYMYVLNTGDLYKTKYYPNGFPTYEEFNTIITSIERDILMDINKYK</sequence>
<reference evidence="2 3" key="1">
    <citation type="submission" date="2018-06" db="EMBL/GenBank/DDBJ databases">
        <authorList>
            <consortium name="Pathogen Informatics"/>
            <person name="Doyle S."/>
        </authorList>
    </citation>
    <scope>NUCLEOTIDE SEQUENCE [LARGE SCALE GENOMIC DNA]</scope>
    <source>
        <strain evidence="2 3">NCTC11179</strain>
    </source>
</reference>
<dbReference type="AlphaFoldDB" id="A0A378RMY0"/>
<evidence type="ECO:0000313" key="3">
    <source>
        <dbReference type="Proteomes" id="UP000255024"/>
    </source>
</evidence>
<organism evidence="2 3">
    <name type="scientific">Myroides odoratus</name>
    <name type="common">Flavobacterium odoratum</name>
    <dbReference type="NCBI Taxonomy" id="256"/>
    <lineage>
        <taxon>Bacteria</taxon>
        <taxon>Pseudomonadati</taxon>
        <taxon>Bacteroidota</taxon>
        <taxon>Flavobacteriia</taxon>
        <taxon>Flavobacteriales</taxon>
        <taxon>Flavobacteriaceae</taxon>
        <taxon>Myroides</taxon>
    </lineage>
</organism>
<keyword evidence="1" id="KW-0812">Transmembrane</keyword>
<gene>
    <name evidence="2" type="ORF">NCTC11179_01920</name>
</gene>
<protein>
    <submittedName>
        <fullName evidence="2">Uncharacterized protein</fullName>
    </submittedName>
</protein>
<feature type="transmembrane region" description="Helical" evidence="1">
    <location>
        <begin position="6"/>
        <end position="27"/>
    </location>
</feature>
<evidence type="ECO:0000256" key="1">
    <source>
        <dbReference type="SAM" id="Phobius"/>
    </source>
</evidence>
<keyword evidence="1" id="KW-1133">Transmembrane helix</keyword>
<keyword evidence="1" id="KW-0472">Membrane</keyword>
<dbReference type="EMBL" id="UGQL01000001">
    <property type="protein sequence ID" value="STZ28376.1"/>
    <property type="molecule type" value="Genomic_DNA"/>
</dbReference>
<proteinExistence type="predicted"/>
<evidence type="ECO:0000313" key="2">
    <source>
        <dbReference type="EMBL" id="STZ28376.1"/>
    </source>
</evidence>
<accession>A0A378RMY0</accession>
<dbReference type="Proteomes" id="UP000255024">
    <property type="component" value="Unassembled WGS sequence"/>
</dbReference>
<keyword evidence="3" id="KW-1185">Reference proteome</keyword>